<dbReference type="Pfam" id="PF05380">
    <property type="entry name" value="Peptidase_A17"/>
    <property type="match status" value="1"/>
</dbReference>
<sequence length="370" mass="42609">MLNLLRRSKKKRKGGIYQLSEFTIRKNPAKYVWCLIRLHSGMVFLLNDVLLQGPDLNNSLLGVLMRFRTGPIGVLADIEQMFHCFVVREDCRDVLRFLWYHDNLPGNEVVEYRMRVHIFGNSPSPAIAIYGLRRAAKELERDNSSHTTQLVESHFYMDDALLSFTSETEATETVEQLQEMLAISNLRLHKIASNCVNVINHFPAEDRAKDIKDLDLFADDLPVQRSLGVIWNIMTDTFTFKIPEHTKPFTRRGVLSTVNSLFDPLGLSSADHNQGRMILRDITSDNVEWDAPLPQSKFEEWRRWQESLSASKTCPQPELTIPRLELCAAVLAVEVAETVMQEIHLKWIRNRVQRIRQSPSLSVEICAHRT</sequence>
<accession>A0AAW0NTB1</accession>
<dbReference type="AlphaFoldDB" id="A0AAW0NTB1"/>
<gene>
    <name evidence="1" type="ORF">WMY93_017676</name>
</gene>
<organism evidence="1 2">
    <name type="scientific">Mugilogobius chulae</name>
    <name type="common">yellowstripe goby</name>
    <dbReference type="NCBI Taxonomy" id="88201"/>
    <lineage>
        <taxon>Eukaryota</taxon>
        <taxon>Metazoa</taxon>
        <taxon>Chordata</taxon>
        <taxon>Craniata</taxon>
        <taxon>Vertebrata</taxon>
        <taxon>Euteleostomi</taxon>
        <taxon>Actinopterygii</taxon>
        <taxon>Neopterygii</taxon>
        <taxon>Teleostei</taxon>
        <taxon>Neoteleostei</taxon>
        <taxon>Acanthomorphata</taxon>
        <taxon>Gobiaria</taxon>
        <taxon>Gobiiformes</taxon>
        <taxon>Gobioidei</taxon>
        <taxon>Gobiidae</taxon>
        <taxon>Gobionellinae</taxon>
        <taxon>Mugilogobius</taxon>
    </lineage>
</organism>
<evidence type="ECO:0008006" key="3">
    <source>
        <dbReference type="Google" id="ProtNLM"/>
    </source>
</evidence>
<protein>
    <recommendedName>
        <fullName evidence="3">Reverse transcriptase domain-containing protein</fullName>
    </recommendedName>
</protein>
<dbReference type="EMBL" id="JBBPFD010000012">
    <property type="protein sequence ID" value="KAK7905069.1"/>
    <property type="molecule type" value="Genomic_DNA"/>
</dbReference>
<name>A0AAW0NTB1_9GOBI</name>
<comment type="caution">
    <text evidence="1">The sequence shown here is derived from an EMBL/GenBank/DDBJ whole genome shotgun (WGS) entry which is preliminary data.</text>
</comment>
<keyword evidence="2" id="KW-1185">Reference proteome</keyword>
<dbReference type="PANTHER" id="PTHR47331:SF6">
    <property type="entry name" value="DOUBLECORTIN DOMAIN-CONTAINING PROTEIN"/>
    <property type="match status" value="1"/>
</dbReference>
<reference evidence="2" key="1">
    <citation type="submission" date="2024-04" db="EMBL/GenBank/DDBJ databases">
        <title>Salinicola lusitanus LLJ914,a marine bacterium isolated from the Okinawa Trough.</title>
        <authorList>
            <person name="Li J."/>
        </authorList>
    </citation>
    <scope>NUCLEOTIDE SEQUENCE [LARGE SCALE GENOMIC DNA]</scope>
</reference>
<dbReference type="PANTHER" id="PTHR47331">
    <property type="entry name" value="PHD-TYPE DOMAIN-CONTAINING PROTEIN"/>
    <property type="match status" value="1"/>
</dbReference>
<dbReference type="InterPro" id="IPR008042">
    <property type="entry name" value="Retrotrans_Pao"/>
</dbReference>
<dbReference type="Proteomes" id="UP001460270">
    <property type="component" value="Unassembled WGS sequence"/>
</dbReference>
<proteinExistence type="predicted"/>
<dbReference type="SUPFAM" id="SSF56672">
    <property type="entry name" value="DNA/RNA polymerases"/>
    <property type="match status" value="1"/>
</dbReference>
<evidence type="ECO:0000313" key="2">
    <source>
        <dbReference type="Proteomes" id="UP001460270"/>
    </source>
</evidence>
<evidence type="ECO:0000313" key="1">
    <source>
        <dbReference type="EMBL" id="KAK7905069.1"/>
    </source>
</evidence>
<dbReference type="InterPro" id="IPR043502">
    <property type="entry name" value="DNA/RNA_pol_sf"/>
</dbReference>